<feature type="compositionally biased region" description="Low complexity" evidence="1">
    <location>
        <begin position="56"/>
        <end position="71"/>
    </location>
</feature>
<dbReference type="PROSITE" id="PS51257">
    <property type="entry name" value="PROKAR_LIPOPROTEIN"/>
    <property type="match status" value="1"/>
</dbReference>
<dbReference type="PANTHER" id="PTHR19328">
    <property type="entry name" value="HEDGEHOG-INTERACTING PROTEIN"/>
    <property type="match status" value="1"/>
</dbReference>
<dbReference type="Gene3D" id="2.120.10.30">
    <property type="entry name" value="TolB, C-terminal domain"/>
    <property type="match status" value="1"/>
</dbReference>
<keyword evidence="4" id="KW-1185">Reference proteome</keyword>
<dbReference type="PANTHER" id="PTHR19328:SF13">
    <property type="entry name" value="HIPL1 PROTEIN"/>
    <property type="match status" value="1"/>
</dbReference>
<gene>
    <name evidence="3" type="ORF">A7K91_13505</name>
</gene>
<comment type="caution">
    <text evidence="3">The sequence shown here is derived from an EMBL/GenBank/DDBJ whole genome shotgun (WGS) entry which is preliminary data.</text>
</comment>
<dbReference type="Proteomes" id="UP000092024">
    <property type="component" value="Unassembled WGS sequence"/>
</dbReference>
<evidence type="ECO:0000313" key="3">
    <source>
        <dbReference type="EMBL" id="OBR65600.1"/>
    </source>
</evidence>
<dbReference type="InterPro" id="IPR011041">
    <property type="entry name" value="Quinoprot_gluc/sorb_DH_b-prop"/>
</dbReference>
<dbReference type="SUPFAM" id="SSF50952">
    <property type="entry name" value="Soluble quinoprotein glucose dehydrogenase"/>
    <property type="match status" value="1"/>
</dbReference>
<dbReference type="InterPro" id="IPR012938">
    <property type="entry name" value="Glc/Sorbosone_DH"/>
</dbReference>
<reference evidence="3 4" key="1">
    <citation type="submission" date="2016-05" db="EMBL/GenBank/DDBJ databases">
        <title>Paenibacillus oryzae. sp. nov., isolated from the rice root.</title>
        <authorList>
            <person name="Zhang J."/>
            <person name="Zhang X."/>
        </authorList>
    </citation>
    <scope>NUCLEOTIDE SEQUENCE [LARGE SCALE GENOMIC DNA]</scope>
    <source>
        <strain evidence="3 4">1DrF-4</strain>
    </source>
</reference>
<protein>
    <recommendedName>
        <fullName evidence="2">Glucose/Sorbosone dehydrogenase domain-containing protein</fullName>
    </recommendedName>
</protein>
<dbReference type="EMBL" id="LYPA01000054">
    <property type="protein sequence ID" value="OBR65600.1"/>
    <property type="molecule type" value="Genomic_DNA"/>
</dbReference>
<feature type="region of interest" description="Disordered" evidence="1">
    <location>
        <begin position="277"/>
        <end position="308"/>
    </location>
</feature>
<evidence type="ECO:0000256" key="1">
    <source>
        <dbReference type="SAM" id="MobiDB-lite"/>
    </source>
</evidence>
<dbReference type="InterPro" id="IPR011042">
    <property type="entry name" value="6-blade_b-propeller_TolB-like"/>
</dbReference>
<accession>A0A1A5YJN3</accession>
<dbReference type="RefSeq" id="WP_068682839.1">
    <property type="nucleotide sequence ID" value="NZ_LYPA01000054.1"/>
</dbReference>
<organism evidence="3 4">
    <name type="scientific">Paenibacillus oryzae</name>
    <dbReference type="NCBI Taxonomy" id="1844972"/>
    <lineage>
        <taxon>Bacteria</taxon>
        <taxon>Bacillati</taxon>
        <taxon>Bacillota</taxon>
        <taxon>Bacilli</taxon>
        <taxon>Bacillales</taxon>
        <taxon>Paenibacillaceae</taxon>
        <taxon>Paenibacillus</taxon>
    </lineage>
</organism>
<feature type="region of interest" description="Disordered" evidence="1">
    <location>
        <begin position="36"/>
        <end position="90"/>
    </location>
</feature>
<dbReference type="Pfam" id="PF07995">
    <property type="entry name" value="GSDH"/>
    <property type="match status" value="1"/>
</dbReference>
<name>A0A1A5YJN3_9BACL</name>
<evidence type="ECO:0000313" key="4">
    <source>
        <dbReference type="Proteomes" id="UP000092024"/>
    </source>
</evidence>
<proteinExistence type="predicted"/>
<evidence type="ECO:0000259" key="2">
    <source>
        <dbReference type="Pfam" id="PF07995"/>
    </source>
</evidence>
<feature type="domain" description="Glucose/Sorbosone dehydrogenase" evidence="2">
    <location>
        <begin position="101"/>
        <end position="397"/>
    </location>
</feature>
<dbReference type="AlphaFoldDB" id="A0A1A5YJN3"/>
<dbReference type="STRING" id="1844972.A7K91_13505"/>
<sequence length="413" mass="43918">MKEFGKLGKSKKTSKAAILAATATVLAMLIAGCSGKPPEDGASGITSPSPLADYPEASGSSEGLPSGEENGTPSESSGASQEPAATPSKEAAPYEIAAEGLDIPWSIAFDGDVIYISERKGGIVKVDNGGMTRMSVRLEEAVHHEAEGGFLGFVLSPDFPSDQTAFAYHTYRSGGKTLNRIVQLKLEGAEWVEQKALLEGIPGSLYHNGGRLELGPDGLLYVTTGDATQTSLSQDKESLAGKILRLNLDGSIPPDNPSSSSYMYSYGHRNPQGLAWTSDGTMYSSEHGPSGSPGGHDEVNRITPGSNYGWPELIGDQTRPGMVPPLYHTGDEAIAPSGTIVDGEGRLLIAALAGEGIYRYTPSTGEMEKWHEGEGRIRDLHLKDGRLYFITNNRDGRGNPLQKDDRLVVMDYS</sequence>